<proteinExistence type="predicted"/>
<comment type="caution">
    <text evidence="1">The sequence shown here is derived from an EMBL/GenBank/DDBJ whole genome shotgun (WGS) entry which is preliminary data.</text>
</comment>
<name>A0A645IDG5_9ZZZZ</name>
<accession>A0A645IDG5</accession>
<evidence type="ECO:0000313" key="1">
    <source>
        <dbReference type="EMBL" id="MPN46334.1"/>
    </source>
</evidence>
<organism evidence="1">
    <name type="scientific">bioreactor metagenome</name>
    <dbReference type="NCBI Taxonomy" id="1076179"/>
    <lineage>
        <taxon>unclassified sequences</taxon>
        <taxon>metagenomes</taxon>
        <taxon>ecological metagenomes</taxon>
    </lineage>
</organism>
<gene>
    <name evidence="1" type="ORF">SDC9_193920</name>
</gene>
<dbReference type="EMBL" id="VSSQ01106928">
    <property type="protein sequence ID" value="MPN46334.1"/>
    <property type="molecule type" value="Genomic_DNA"/>
</dbReference>
<protein>
    <submittedName>
        <fullName evidence="1">Uncharacterized protein</fullName>
    </submittedName>
</protein>
<sequence length="94" mass="10781">MRRSVCCWLGYRSGGSSLRVGRNRLRRISRRHRLSRLGELDNALIEIGIQVVLSFAQRVQLIRLDLGLAAQSGHLGLERFHILQHIQHGLVLLY</sequence>
<reference evidence="1" key="1">
    <citation type="submission" date="2019-08" db="EMBL/GenBank/DDBJ databases">
        <authorList>
            <person name="Kucharzyk K."/>
            <person name="Murdoch R.W."/>
            <person name="Higgins S."/>
            <person name="Loffler F."/>
        </authorList>
    </citation>
    <scope>NUCLEOTIDE SEQUENCE</scope>
</reference>
<dbReference type="AlphaFoldDB" id="A0A645IDG5"/>